<evidence type="ECO:0000313" key="5">
    <source>
        <dbReference type="EMBL" id="MPC59509.1"/>
    </source>
</evidence>
<dbReference type="OrthoDB" id="125347at2759"/>
<dbReference type="EMBL" id="VSRR010016630">
    <property type="protein sequence ID" value="MPC59509.1"/>
    <property type="molecule type" value="Genomic_DNA"/>
</dbReference>
<proteinExistence type="inferred from homology"/>
<evidence type="ECO:0000256" key="1">
    <source>
        <dbReference type="ARBA" id="ARBA00004123"/>
    </source>
</evidence>
<dbReference type="InterPro" id="IPR004875">
    <property type="entry name" value="DDE_SF_endonuclease_dom"/>
</dbReference>
<dbReference type="Pfam" id="PF03184">
    <property type="entry name" value="DDE_1"/>
    <property type="match status" value="1"/>
</dbReference>
<dbReference type="GO" id="GO:0005634">
    <property type="term" value="C:nucleus"/>
    <property type="evidence" value="ECO:0007669"/>
    <property type="project" value="UniProtKB-SubCell"/>
</dbReference>
<dbReference type="InterPro" id="IPR050863">
    <property type="entry name" value="CenT-Element_Derived"/>
</dbReference>
<keyword evidence="3" id="KW-0238">DNA-binding</keyword>
<name>A0A5B7GPG0_PORTR</name>
<dbReference type="Gene3D" id="1.10.10.60">
    <property type="entry name" value="Homeodomain-like"/>
    <property type="match status" value="2"/>
</dbReference>
<protein>
    <submittedName>
        <fullName evidence="5">Tigger transposable element-derived protein 1</fullName>
    </submittedName>
</protein>
<dbReference type="PROSITE" id="PS51253">
    <property type="entry name" value="HTH_CENPB"/>
    <property type="match status" value="1"/>
</dbReference>
<keyword evidence="6" id="KW-1185">Reference proteome</keyword>
<comment type="caution">
    <text evidence="5">The sequence shown here is derived from an EMBL/GenBank/DDBJ whole genome shotgun (WGS) entry which is preliminary data.</text>
</comment>
<evidence type="ECO:0000313" key="6">
    <source>
        <dbReference type="Proteomes" id="UP000324222"/>
    </source>
</evidence>
<dbReference type="SUPFAM" id="SSF46689">
    <property type="entry name" value="Homeodomain-like"/>
    <property type="match status" value="2"/>
</dbReference>
<dbReference type="Proteomes" id="UP000324222">
    <property type="component" value="Unassembled WGS sequence"/>
</dbReference>
<dbReference type="PANTHER" id="PTHR19303:SF26">
    <property type="entry name" value="TIGGER TRANSPOSABLE ELEMENT-DERIVED PROTEIN 1"/>
    <property type="match status" value="1"/>
</dbReference>
<dbReference type="PANTHER" id="PTHR19303">
    <property type="entry name" value="TRANSPOSON"/>
    <property type="match status" value="1"/>
</dbReference>
<dbReference type="AlphaFoldDB" id="A0A5B7GPG0"/>
<dbReference type="GO" id="GO:0003677">
    <property type="term" value="F:DNA binding"/>
    <property type="evidence" value="ECO:0007669"/>
    <property type="project" value="UniProtKB-KW"/>
</dbReference>
<dbReference type="InterPro" id="IPR036388">
    <property type="entry name" value="WH-like_DNA-bd_sf"/>
</dbReference>
<dbReference type="InterPro" id="IPR006600">
    <property type="entry name" value="HTH_CenpB_DNA-bd_dom"/>
</dbReference>
<sequence length="804" mass="89887">MSGPRKIVRLRRPLTTKLEVLRRGEKGETRMEICKAMGLPSATVYDILLKADRVKAMAKQAGLFHLLGREKEKGGAKDKVLPKNGKGGHATKKVLMGKGKGVASHKVLTSKVSGTKKVNFKTSSALGKKNAIYSLATKMEVVKRISNGDTMRDIAYSMNIPVSSVYDMKKDSMKIKVAAKKDTALKMLTNKMNVTTMLNDNCQSLMSKAQQERQQQHQKRRPHPLATKLEVVQRAERGEKLCDIGRAMGLAHSTIHFMVKNSKSIKAAAKDSLLLDTNTKVSGRNSEDVVMENMERLLKIWVNEQLCQLDSVSDDTIRKKAVCLWRFVRQSVGSEEAKGVVDNFTASNAWLQQFKERFIYPLSSVIEETKELCSVAEARAVAERSSAVEAKAASETIGVVETWAAAHTSGPRQLSPPIVEVKVGMPRGFSSLLRAKVEVAGYTPRQVLNVDEMGLFWRKPLASTLLSVDEQACQGSRDQFSLMFGANAAGDLKLKPLLVYHTENPRSLMGYIKEYLPVIWRSSAQGRVVPALCQNYVVEYVSPRCREYAAEHGLQNRFLLLVDNSAAFPHSMDDWADNIEVMFVPTMSKSVVQPMENGITAAFKLHYLHRLLAHLLRETEGEDKESVLMFWLNYNVRKALNNISMAWDDVSATTLNAAWLSIWPECVYSLPGNKLASTPSELDVVTLAHKVGFLQVTVEDVQDLLRTTDEDATTSDYFQLELDQTMEGHSEVVDSSKTLDMTLLRHVLSLFEEAMAVLEDNDPNCTRSCDMRGLVEEGIKSYRELYTTKKRKAKNTSIFYPTLE</sequence>
<evidence type="ECO:0000259" key="4">
    <source>
        <dbReference type="PROSITE" id="PS51253"/>
    </source>
</evidence>
<dbReference type="Gene3D" id="1.10.10.10">
    <property type="entry name" value="Winged helix-like DNA-binding domain superfamily/Winged helix DNA-binding domain"/>
    <property type="match status" value="1"/>
</dbReference>
<dbReference type="Pfam" id="PF03221">
    <property type="entry name" value="HTH_Tnp_Tc5"/>
    <property type="match status" value="1"/>
</dbReference>
<organism evidence="5 6">
    <name type="scientific">Portunus trituberculatus</name>
    <name type="common">Swimming crab</name>
    <name type="synonym">Neptunus trituberculatus</name>
    <dbReference type="NCBI Taxonomy" id="210409"/>
    <lineage>
        <taxon>Eukaryota</taxon>
        <taxon>Metazoa</taxon>
        <taxon>Ecdysozoa</taxon>
        <taxon>Arthropoda</taxon>
        <taxon>Crustacea</taxon>
        <taxon>Multicrustacea</taxon>
        <taxon>Malacostraca</taxon>
        <taxon>Eumalacostraca</taxon>
        <taxon>Eucarida</taxon>
        <taxon>Decapoda</taxon>
        <taxon>Pleocyemata</taxon>
        <taxon>Brachyura</taxon>
        <taxon>Eubrachyura</taxon>
        <taxon>Portunoidea</taxon>
        <taxon>Portunidae</taxon>
        <taxon>Portuninae</taxon>
        <taxon>Portunus</taxon>
    </lineage>
</organism>
<comment type="similarity">
    <text evidence="2">Belongs to the tigger transposable element derived protein family.</text>
</comment>
<accession>A0A5B7GPG0</accession>
<comment type="subcellular location">
    <subcellularLocation>
        <location evidence="1">Nucleus</location>
    </subcellularLocation>
</comment>
<feature type="domain" description="HTH CENPB-type" evidence="4">
    <location>
        <begin position="282"/>
        <end position="364"/>
    </location>
</feature>
<gene>
    <name evidence="5" type="primary">TIGD1_3</name>
    <name evidence="5" type="ORF">E2C01_053531</name>
</gene>
<evidence type="ECO:0000256" key="3">
    <source>
        <dbReference type="ARBA" id="ARBA00023125"/>
    </source>
</evidence>
<evidence type="ECO:0000256" key="2">
    <source>
        <dbReference type="ARBA" id="ARBA00010881"/>
    </source>
</evidence>
<reference evidence="5 6" key="1">
    <citation type="submission" date="2019-05" db="EMBL/GenBank/DDBJ databases">
        <title>Another draft genome of Portunus trituberculatus and its Hox gene families provides insights of decapod evolution.</title>
        <authorList>
            <person name="Jeong J.-H."/>
            <person name="Song I."/>
            <person name="Kim S."/>
            <person name="Choi T."/>
            <person name="Kim D."/>
            <person name="Ryu S."/>
            <person name="Kim W."/>
        </authorList>
    </citation>
    <scope>NUCLEOTIDE SEQUENCE [LARGE SCALE GENOMIC DNA]</scope>
    <source>
        <tissue evidence="5">Muscle</tissue>
    </source>
</reference>
<dbReference type="InterPro" id="IPR009057">
    <property type="entry name" value="Homeodomain-like_sf"/>
</dbReference>